<gene>
    <name evidence="1" type="ORF">SFRICE_027711</name>
</gene>
<name>A0A2H1WI57_SPOFR</name>
<sequence length="90" mass="10475">MLPYFHLHTTSHLFIPEGVGRGAHYGTLRGTTEKFTKNRKKLSNPLPHPGIETETLCLAIALRITRPSRCRDIQYTRHLLQDNIKRKKKR</sequence>
<proteinExistence type="predicted"/>
<dbReference type="EMBL" id="ODYU01008818">
    <property type="protein sequence ID" value="SOQ52755.1"/>
    <property type="molecule type" value="Genomic_DNA"/>
</dbReference>
<evidence type="ECO:0000313" key="1">
    <source>
        <dbReference type="EMBL" id="SOQ52755.1"/>
    </source>
</evidence>
<organism evidence="1">
    <name type="scientific">Spodoptera frugiperda</name>
    <name type="common">Fall armyworm</name>
    <dbReference type="NCBI Taxonomy" id="7108"/>
    <lineage>
        <taxon>Eukaryota</taxon>
        <taxon>Metazoa</taxon>
        <taxon>Ecdysozoa</taxon>
        <taxon>Arthropoda</taxon>
        <taxon>Hexapoda</taxon>
        <taxon>Insecta</taxon>
        <taxon>Pterygota</taxon>
        <taxon>Neoptera</taxon>
        <taxon>Endopterygota</taxon>
        <taxon>Lepidoptera</taxon>
        <taxon>Glossata</taxon>
        <taxon>Ditrysia</taxon>
        <taxon>Noctuoidea</taxon>
        <taxon>Noctuidae</taxon>
        <taxon>Amphipyrinae</taxon>
        <taxon>Spodoptera</taxon>
    </lineage>
</organism>
<reference evidence="1" key="1">
    <citation type="submission" date="2016-07" db="EMBL/GenBank/DDBJ databases">
        <authorList>
            <person name="Bretaudeau A."/>
        </authorList>
    </citation>
    <scope>NUCLEOTIDE SEQUENCE</scope>
    <source>
        <strain evidence="1">Rice</strain>
        <tissue evidence="1">Whole body</tissue>
    </source>
</reference>
<dbReference type="AlphaFoldDB" id="A0A2H1WI57"/>
<protein>
    <submittedName>
        <fullName evidence="1">SFRICE_027711</fullName>
    </submittedName>
</protein>
<accession>A0A2H1WI57</accession>